<organism evidence="10">
    <name type="scientific">Paraconexibacter sp. AEG42_29</name>
    <dbReference type="NCBI Taxonomy" id="2997339"/>
    <lineage>
        <taxon>Bacteria</taxon>
        <taxon>Bacillati</taxon>
        <taxon>Actinomycetota</taxon>
        <taxon>Thermoleophilia</taxon>
        <taxon>Solirubrobacterales</taxon>
        <taxon>Paraconexibacteraceae</taxon>
        <taxon>Paraconexibacter</taxon>
    </lineage>
</organism>
<name>A0AAU7B0S4_9ACTN</name>
<keyword evidence="7" id="KW-0479">Metal-binding</keyword>
<gene>
    <name evidence="10" type="ORF">DSM112329_04489</name>
</gene>
<dbReference type="EC" id="3.4.11.-" evidence="10"/>
<evidence type="ECO:0000313" key="10">
    <source>
        <dbReference type="EMBL" id="XAY07601.1"/>
    </source>
</evidence>
<sequence length="402" mass="43723">MSPFDDPATLDRFADLVIAFAVNLQHDQVLAIGSEIGKEDLTRALAASGYRHGARFVDVAYFDLHVKRARMQFAREETLSFVPSWLGERVLELGNQRCARIGLTGPAHPGLLEGLDQARLSRDQLPALKEGGQVVNDRTTNWTAIPCPTRAWAQLVHPDLEPDEAWTRLGEQILHICRLDEEDPIAAWKERQATLIGAAARLTDQHLDALHFRGEGTDLKVGLLPTSRWMAATFETVDGIVHMPNLPSEEVFTAPDPERVDGVVRSTKPLVVGGSIVRGLEVEFREGRAVRIDADENADVVRGYAGRDAGSARLGEVALVDGDGRIGALDTVFFDTLLDENAASHIALGEAYSFTAGDEDQSRLNRSIIHVDFMIGGPGVDVDGVTQAGETVPVLHGGAWHA</sequence>
<dbReference type="InterPro" id="IPR035097">
    <property type="entry name" value="M29_N-terminal"/>
</dbReference>
<evidence type="ECO:0000256" key="5">
    <source>
        <dbReference type="ARBA" id="ARBA00022438"/>
    </source>
</evidence>
<evidence type="ECO:0000256" key="8">
    <source>
        <dbReference type="ARBA" id="ARBA00022801"/>
    </source>
</evidence>
<keyword evidence="5 10" id="KW-0031">Aminopeptidase</keyword>
<evidence type="ECO:0000256" key="7">
    <source>
        <dbReference type="ARBA" id="ARBA00022723"/>
    </source>
</evidence>
<reference evidence="10" key="1">
    <citation type="submission" date="2022-12" db="EMBL/GenBank/DDBJ databases">
        <title>Paraconexibacter alkalitolerans sp. nov. and Baekduia alba sp. nov., isolated from soil and emended description of the genera Paraconexibacter (Chun et al., 2020) and Baekduia (An et al., 2020).</title>
        <authorList>
            <person name="Vieira S."/>
            <person name="Huber K.J."/>
            <person name="Geppert A."/>
            <person name="Wolf J."/>
            <person name="Neumann-Schaal M."/>
            <person name="Muesken M."/>
            <person name="Overmann J."/>
        </authorList>
    </citation>
    <scope>NUCLEOTIDE SEQUENCE</scope>
    <source>
        <strain evidence="10">AEG42_29</strain>
    </source>
</reference>
<dbReference type="EMBL" id="CP114014">
    <property type="protein sequence ID" value="XAY07601.1"/>
    <property type="molecule type" value="Genomic_DNA"/>
</dbReference>
<dbReference type="InterPro" id="IPR052170">
    <property type="entry name" value="M29_Exopeptidase"/>
</dbReference>
<dbReference type="RefSeq" id="WP_354698791.1">
    <property type="nucleotide sequence ID" value="NZ_CP114014.1"/>
</dbReference>
<dbReference type="Gene3D" id="3.40.1830.10">
    <property type="entry name" value="Thermophilic metalloprotease (M29)"/>
    <property type="match status" value="1"/>
</dbReference>
<comment type="cofactor">
    <cofactor evidence="2">
        <name>Mg(2+)</name>
        <dbReference type="ChEBI" id="CHEBI:18420"/>
    </cofactor>
</comment>
<dbReference type="PANTHER" id="PTHR34448:SF3">
    <property type="entry name" value="AMINOPEPTIDASE AMPS"/>
    <property type="match status" value="1"/>
</dbReference>
<accession>A0AAU7B0S4</accession>
<comment type="cofactor">
    <cofactor evidence="3">
        <name>Zn(2+)</name>
        <dbReference type="ChEBI" id="CHEBI:29105"/>
    </cofactor>
</comment>
<dbReference type="GO" id="GO:0008237">
    <property type="term" value="F:metallopeptidase activity"/>
    <property type="evidence" value="ECO:0007669"/>
    <property type="project" value="UniProtKB-KW"/>
</dbReference>
<keyword evidence="8 10" id="KW-0378">Hydrolase</keyword>
<keyword evidence="9" id="KW-0482">Metalloprotease</keyword>
<keyword evidence="6" id="KW-0645">Protease</keyword>
<dbReference type="PRINTS" id="PR00919">
    <property type="entry name" value="THERMOPTASE"/>
</dbReference>
<comment type="similarity">
    <text evidence="4">Belongs to the peptidase M29 family.</text>
</comment>
<dbReference type="GO" id="GO:0046872">
    <property type="term" value="F:metal ion binding"/>
    <property type="evidence" value="ECO:0007669"/>
    <property type="project" value="UniProtKB-KW"/>
</dbReference>
<dbReference type="AlphaFoldDB" id="A0AAU7B0S4"/>
<dbReference type="Pfam" id="PF02073">
    <property type="entry name" value="Peptidase_M29"/>
    <property type="match status" value="1"/>
</dbReference>
<dbReference type="PANTHER" id="PTHR34448">
    <property type="entry name" value="AMINOPEPTIDASE"/>
    <property type="match status" value="1"/>
</dbReference>
<evidence type="ECO:0000256" key="3">
    <source>
        <dbReference type="ARBA" id="ARBA00001947"/>
    </source>
</evidence>
<dbReference type="KEGG" id="parq:DSM112329_04489"/>
<evidence type="ECO:0000256" key="4">
    <source>
        <dbReference type="ARBA" id="ARBA00008236"/>
    </source>
</evidence>
<evidence type="ECO:0000256" key="1">
    <source>
        <dbReference type="ARBA" id="ARBA00001941"/>
    </source>
</evidence>
<dbReference type="GO" id="GO:0006508">
    <property type="term" value="P:proteolysis"/>
    <property type="evidence" value="ECO:0007669"/>
    <property type="project" value="UniProtKB-KW"/>
</dbReference>
<evidence type="ECO:0000256" key="2">
    <source>
        <dbReference type="ARBA" id="ARBA00001946"/>
    </source>
</evidence>
<evidence type="ECO:0000256" key="9">
    <source>
        <dbReference type="ARBA" id="ARBA00023049"/>
    </source>
</evidence>
<comment type="cofactor">
    <cofactor evidence="1">
        <name>Co(2+)</name>
        <dbReference type="ChEBI" id="CHEBI:48828"/>
    </cofactor>
</comment>
<proteinExistence type="inferred from homology"/>
<protein>
    <submittedName>
        <fullName evidence="10">Aminopeptidase T</fullName>
        <ecNumber evidence="10">3.4.11.-</ecNumber>
    </submittedName>
</protein>
<dbReference type="SUPFAM" id="SSF144052">
    <property type="entry name" value="Thermophilic metalloprotease-like"/>
    <property type="match status" value="1"/>
</dbReference>
<dbReference type="InterPro" id="IPR000787">
    <property type="entry name" value="Peptidase_M29"/>
</dbReference>
<evidence type="ECO:0000256" key="6">
    <source>
        <dbReference type="ARBA" id="ARBA00022670"/>
    </source>
</evidence>
<dbReference type="GO" id="GO:0004177">
    <property type="term" value="F:aminopeptidase activity"/>
    <property type="evidence" value="ECO:0007669"/>
    <property type="project" value="UniProtKB-KW"/>
</dbReference>